<keyword evidence="1" id="KW-0687">Ribonucleoprotein</keyword>
<keyword evidence="2" id="KW-1185">Reference proteome</keyword>
<accession>A0A7T8QVY6</accession>
<reference evidence="2" key="1">
    <citation type="submission" date="2021-01" db="EMBL/GenBank/DDBJ databases">
        <title>Caligus Genome Assembly.</title>
        <authorList>
            <person name="Gallardo-Escarate C."/>
        </authorList>
    </citation>
    <scope>NUCLEOTIDE SEQUENCE [LARGE SCALE GENOMIC DNA]</scope>
</reference>
<dbReference type="PANTHER" id="PTHR34095">
    <property type="entry name" value="39S RIBOSOMAL PROTEIN L55, MITOCHONDRIAL"/>
    <property type="match status" value="1"/>
</dbReference>
<dbReference type="AlphaFoldDB" id="A0A7T8QVY6"/>
<dbReference type="Gene3D" id="6.20.130.20">
    <property type="entry name" value="Mitochondrial ribosomal protein L55"/>
    <property type="match status" value="1"/>
</dbReference>
<dbReference type="PANTHER" id="PTHR34095:SF1">
    <property type="entry name" value="LARGE RIBOSOMAL SUBUNIT PROTEIN ML55"/>
    <property type="match status" value="1"/>
</dbReference>
<organism evidence="1 2">
    <name type="scientific">Caligus rogercresseyi</name>
    <name type="common">Sea louse</name>
    <dbReference type="NCBI Taxonomy" id="217165"/>
    <lineage>
        <taxon>Eukaryota</taxon>
        <taxon>Metazoa</taxon>
        <taxon>Ecdysozoa</taxon>
        <taxon>Arthropoda</taxon>
        <taxon>Crustacea</taxon>
        <taxon>Multicrustacea</taxon>
        <taxon>Hexanauplia</taxon>
        <taxon>Copepoda</taxon>
        <taxon>Siphonostomatoida</taxon>
        <taxon>Caligidae</taxon>
        <taxon>Caligus</taxon>
    </lineage>
</organism>
<proteinExistence type="predicted"/>
<dbReference type="OrthoDB" id="9986315at2759"/>
<dbReference type="InterPro" id="IPR044884">
    <property type="entry name" value="Ribosomal_mL55_sf"/>
</dbReference>
<dbReference type="InterPro" id="IPR018615">
    <property type="entry name" value="Ribosomal_mL55"/>
</dbReference>
<dbReference type="GO" id="GO:0005762">
    <property type="term" value="C:mitochondrial large ribosomal subunit"/>
    <property type="evidence" value="ECO:0007669"/>
    <property type="project" value="InterPro"/>
</dbReference>
<sequence length="101" mass="11803">LLLSTRRFLLSPQRNLNANRAVITGVRRPHPIRTYPTLLVNPDGSTYEIRYAVPRQIIKLPINPENCSEEDRLRIQKLRLKREKVTVSQDMESSFDPSQYL</sequence>
<dbReference type="GO" id="GO:0006412">
    <property type="term" value="P:translation"/>
    <property type="evidence" value="ECO:0007669"/>
    <property type="project" value="TreeGrafter"/>
</dbReference>
<gene>
    <name evidence="1" type="ORF">FKW44_001927</name>
</gene>
<keyword evidence="1" id="KW-0689">Ribosomal protein</keyword>
<name>A0A7T8QVY6_CALRO</name>
<feature type="non-terminal residue" evidence="1">
    <location>
        <position position="1"/>
    </location>
</feature>
<dbReference type="EMBL" id="CP045890">
    <property type="protein sequence ID" value="QQP57063.1"/>
    <property type="molecule type" value="Genomic_DNA"/>
</dbReference>
<protein>
    <submittedName>
        <fullName evidence="1">39S ribosomal protein L55_ mitochondrial</fullName>
    </submittedName>
</protein>
<dbReference type="GO" id="GO:0003735">
    <property type="term" value="F:structural constituent of ribosome"/>
    <property type="evidence" value="ECO:0007669"/>
    <property type="project" value="InterPro"/>
</dbReference>
<evidence type="ECO:0000313" key="1">
    <source>
        <dbReference type="EMBL" id="QQP57063.1"/>
    </source>
</evidence>
<dbReference type="Pfam" id="PF09776">
    <property type="entry name" value="Mitoc_L55"/>
    <property type="match status" value="1"/>
</dbReference>
<dbReference type="Proteomes" id="UP000595437">
    <property type="component" value="Chromosome 1"/>
</dbReference>
<evidence type="ECO:0000313" key="2">
    <source>
        <dbReference type="Proteomes" id="UP000595437"/>
    </source>
</evidence>